<comment type="miscellaneous">
    <text evidence="8">The reaction proceeds by a bi uni uni bi ping pong mechanism.</text>
</comment>
<feature type="binding site" evidence="8">
    <location>
        <position position="152"/>
    </location>
    <ligand>
        <name>(R)-pantoate</name>
        <dbReference type="ChEBI" id="CHEBI:15980"/>
    </ligand>
</feature>
<dbReference type="InterPro" id="IPR014729">
    <property type="entry name" value="Rossmann-like_a/b/a_fold"/>
</dbReference>
<dbReference type="InterPro" id="IPR042176">
    <property type="entry name" value="Pantoate_ligase_C"/>
</dbReference>
<evidence type="ECO:0000256" key="1">
    <source>
        <dbReference type="ARBA" id="ARBA00004990"/>
    </source>
</evidence>
<evidence type="ECO:0000256" key="5">
    <source>
        <dbReference type="ARBA" id="ARBA00022741"/>
    </source>
</evidence>
<evidence type="ECO:0000256" key="8">
    <source>
        <dbReference type="HAMAP-Rule" id="MF_00158"/>
    </source>
</evidence>
<dbReference type="EC" id="6.3.2.1" evidence="8"/>
<proteinExistence type="inferred from homology"/>
<protein>
    <recommendedName>
        <fullName evidence="8">Pantothenate synthetase</fullName>
        <shortName evidence="8">PS</shortName>
        <ecNumber evidence="8">6.3.2.1</ecNumber>
    </recommendedName>
    <alternativeName>
        <fullName evidence="8">Pantoate--beta-alanine ligase</fullName>
    </alternativeName>
    <alternativeName>
        <fullName evidence="8">Pantoate-activating enzyme</fullName>
    </alternativeName>
</protein>
<gene>
    <name evidence="8 9" type="primary">panC</name>
    <name evidence="9" type="ORF">ACFQ39_04240</name>
</gene>
<feature type="binding site" evidence="8">
    <location>
        <begin position="29"/>
        <end position="36"/>
    </location>
    <ligand>
        <name>ATP</name>
        <dbReference type="ChEBI" id="CHEBI:30616"/>
    </ligand>
</feature>
<dbReference type="SUPFAM" id="SSF52374">
    <property type="entry name" value="Nucleotidylyl transferase"/>
    <property type="match status" value="1"/>
</dbReference>
<accession>A0ABW3XYZ6</accession>
<keyword evidence="4 8" id="KW-0566">Pantothenate biosynthesis</keyword>
<feature type="binding site" evidence="8">
    <location>
        <position position="60"/>
    </location>
    <ligand>
        <name>(R)-pantoate</name>
        <dbReference type="ChEBI" id="CHEBI:15980"/>
    </ligand>
</feature>
<dbReference type="NCBIfam" id="TIGR00018">
    <property type="entry name" value="panC"/>
    <property type="match status" value="1"/>
</dbReference>
<organism evidence="9 10">
    <name type="scientific">Namhaeicola litoreus</name>
    <dbReference type="NCBI Taxonomy" id="1052145"/>
    <lineage>
        <taxon>Bacteria</taxon>
        <taxon>Pseudomonadati</taxon>
        <taxon>Bacteroidota</taxon>
        <taxon>Flavobacteriia</taxon>
        <taxon>Flavobacteriales</taxon>
        <taxon>Flavobacteriaceae</taxon>
        <taxon>Namhaeicola</taxon>
    </lineage>
</organism>
<comment type="subunit">
    <text evidence="8">Homodimer.</text>
</comment>
<feature type="active site" description="Proton donor" evidence="8">
    <location>
        <position position="36"/>
    </location>
</feature>
<dbReference type="HAMAP" id="MF_00158">
    <property type="entry name" value="PanC"/>
    <property type="match status" value="1"/>
</dbReference>
<dbReference type="GO" id="GO:0004592">
    <property type="term" value="F:pantoate-beta-alanine ligase activity"/>
    <property type="evidence" value="ECO:0007669"/>
    <property type="project" value="UniProtKB-EC"/>
</dbReference>
<feature type="binding site" evidence="8">
    <location>
        <begin position="183"/>
        <end position="186"/>
    </location>
    <ligand>
        <name>ATP</name>
        <dbReference type="ChEBI" id="CHEBI:30616"/>
    </ligand>
</feature>
<dbReference type="Gene3D" id="3.40.50.620">
    <property type="entry name" value="HUPs"/>
    <property type="match status" value="1"/>
</dbReference>
<dbReference type="InterPro" id="IPR003721">
    <property type="entry name" value="Pantoate_ligase"/>
</dbReference>
<keyword evidence="6 8" id="KW-0067">ATP-binding</keyword>
<evidence type="ECO:0000256" key="4">
    <source>
        <dbReference type="ARBA" id="ARBA00022655"/>
    </source>
</evidence>
<comment type="catalytic activity">
    <reaction evidence="7 8">
        <text>(R)-pantoate + beta-alanine + ATP = (R)-pantothenate + AMP + diphosphate + H(+)</text>
        <dbReference type="Rhea" id="RHEA:10912"/>
        <dbReference type="ChEBI" id="CHEBI:15378"/>
        <dbReference type="ChEBI" id="CHEBI:15980"/>
        <dbReference type="ChEBI" id="CHEBI:29032"/>
        <dbReference type="ChEBI" id="CHEBI:30616"/>
        <dbReference type="ChEBI" id="CHEBI:33019"/>
        <dbReference type="ChEBI" id="CHEBI:57966"/>
        <dbReference type="ChEBI" id="CHEBI:456215"/>
        <dbReference type="EC" id="6.3.2.1"/>
    </reaction>
</comment>
<comment type="caution">
    <text evidence="8">Lacks conserved residue(s) required for the propagation of feature annotation.</text>
</comment>
<dbReference type="Gene3D" id="3.30.1300.10">
    <property type="entry name" value="Pantoate-beta-alanine ligase, C-terminal domain"/>
    <property type="match status" value="1"/>
</dbReference>
<feature type="binding site" evidence="8">
    <location>
        <begin position="146"/>
        <end position="149"/>
    </location>
    <ligand>
        <name>ATP</name>
        <dbReference type="ChEBI" id="CHEBI:30616"/>
    </ligand>
</feature>
<reference evidence="10" key="1">
    <citation type="journal article" date="2019" name="Int. J. Syst. Evol. Microbiol.">
        <title>The Global Catalogue of Microorganisms (GCM) 10K type strain sequencing project: providing services to taxonomists for standard genome sequencing and annotation.</title>
        <authorList>
            <consortium name="The Broad Institute Genomics Platform"/>
            <consortium name="The Broad Institute Genome Sequencing Center for Infectious Disease"/>
            <person name="Wu L."/>
            <person name="Ma J."/>
        </authorList>
    </citation>
    <scope>NUCLEOTIDE SEQUENCE [LARGE SCALE GENOMIC DNA]</scope>
    <source>
        <strain evidence="10">CCUG 61485</strain>
    </source>
</reference>
<name>A0ABW3XYZ6_9FLAO</name>
<dbReference type="RefSeq" id="WP_377176739.1">
    <property type="nucleotide sequence ID" value="NZ_JBHTMY010000002.1"/>
</dbReference>
<dbReference type="CDD" id="cd00560">
    <property type="entry name" value="PanC"/>
    <property type="match status" value="1"/>
</dbReference>
<evidence type="ECO:0000256" key="2">
    <source>
        <dbReference type="ARBA" id="ARBA00009256"/>
    </source>
</evidence>
<keyword evidence="8" id="KW-0963">Cytoplasm</keyword>
<comment type="caution">
    <text evidence="9">The sequence shown here is derived from an EMBL/GenBank/DDBJ whole genome shotgun (WGS) entry which is preliminary data.</text>
</comment>
<evidence type="ECO:0000256" key="3">
    <source>
        <dbReference type="ARBA" id="ARBA00022598"/>
    </source>
</evidence>
<dbReference type="EMBL" id="JBHTMY010000002">
    <property type="protein sequence ID" value="MFD1314813.1"/>
    <property type="molecule type" value="Genomic_DNA"/>
</dbReference>
<evidence type="ECO:0000313" key="10">
    <source>
        <dbReference type="Proteomes" id="UP001597201"/>
    </source>
</evidence>
<dbReference type="PANTHER" id="PTHR21299">
    <property type="entry name" value="CYTIDYLATE KINASE/PANTOATE-BETA-ALANINE LIGASE"/>
    <property type="match status" value="1"/>
</dbReference>
<comment type="subcellular location">
    <subcellularLocation>
        <location evidence="8">Cytoplasm</location>
    </subcellularLocation>
</comment>
<evidence type="ECO:0000256" key="7">
    <source>
        <dbReference type="ARBA" id="ARBA00048258"/>
    </source>
</evidence>
<dbReference type="Proteomes" id="UP001597201">
    <property type="component" value="Unassembled WGS sequence"/>
</dbReference>
<keyword evidence="5 8" id="KW-0547">Nucleotide-binding</keyword>
<comment type="similarity">
    <text evidence="2 8">Belongs to the pantothenate synthetase family.</text>
</comment>
<comment type="function">
    <text evidence="8">Catalyzes the condensation of pantoate with beta-alanine in an ATP-dependent reaction via a pantoyl-adenylate intermediate.</text>
</comment>
<evidence type="ECO:0000313" key="9">
    <source>
        <dbReference type="EMBL" id="MFD1314813.1"/>
    </source>
</evidence>
<feature type="binding site" evidence="8">
    <location>
        <position position="60"/>
    </location>
    <ligand>
        <name>beta-alanine</name>
        <dbReference type="ChEBI" id="CHEBI:57966"/>
    </ligand>
</feature>
<comment type="pathway">
    <text evidence="1 8">Cofactor biosynthesis; (R)-pantothenate biosynthesis; (R)-pantothenate from (R)-pantoate and beta-alanine: step 1/1.</text>
</comment>
<sequence length="279" mass="31933">MKVFYTVSELQSYLAQYKQNNSIGFVPTMGALHAGHISLIKRAKLENDLNVASIFVNPTQFDKEDDLAKYPKTLDSDLNKLQGNCDIIFVPEVTEVYPKLVTSQIFNFDGLDKTMEGAFRKGHFDGVGTVVKRLFEIVEPNRAYFGEKDFQQLTIIKKMVELENLPVEIVNCPIEREKDGLAMSSRNQRLTDDQRNESPLIYKTLQKAQSMFAENDIPTIKKMVEDTFKNNQILDLEYFEIADIETLQPTLQKIENKTYRAFIAVFADAVRLIDNIALN</sequence>
<dbReference type="PANTHER" id="PTHR21299:SF1">
    <property type="entry name" value="PANTOATE--BETA-ALANINE LIGASE"/>
    <property type="match status" value="1"/>
</dbReference>
<keyword evidence="10" id="KW-1185">Reference proteome</keyword>
<evidence type="ECO:0000256" key="6">
    <source>
        <dbReference type="ARBA" id="ARBA00022840"/>
    </source>
</evidence>
<dbReference type="Pfam" id="PF02569">
    <property type="entry name" value="Pantoate_ligase"/>
    <property type="match status" value="1"/>
</dbReference>
<keyword evidence="3 8" id="KW-0436">Ligase</keyword>